<keyword evidence="3" id="KW-0802">TPR repeat</keyword>
<comment type="caution">
    <text evidence="5">The sequence shown here is derived from an EMBL/GenBank/DDBJ whole genome shotgun (WGS) entry which is preliminary data.</text>
</comment>
<keyword evidence="6" id="KW-1185">Reference proteome</keyword>
<dbReference type="NCBIfam" id="TIGR00756">
    <property type="entry name" value="PPR"/>
    <property type="match status" value="1"/>
</dbReference>
<dbReference type="PROSITE" id="PS50005">
    <property type="entry name" value="TPR"/>
    <property type="match status" value="1"/>
</dbReference>
<dbReference type="SMART" id="SM00028">
    <property type="entry name" value="TPR"/>
    <property type="match status" value="2"/>
</dbReference>
<evidence type="ECO:0000256" key="2">
    <source>
        <dbReference type="ARBA" id="ARBA00022737"/>
    </source>
</evidence>
<dbReference type="InterPro" id="IPR002885">
    <property type="entry name" value="PPR_rpt"/>
</dbReference>
<gene>
    <name evidence="5" type="ORF">PIB30_023499</name>
</gene>
<evidence type="ECO:0000256" key="3">
    <source>
        <dbReference type="PROSITE-ProRule" id="PRU00339"/>
    </source>
</evidence>
<reference evidence="5 6" key="1">
    <citation type="journal article" date="2023" name="Plants (Basel)">
        <title>Bridging the Gap: Combining Genomics and Transcriptomics Approaches to Understand Stylosanthes scabra, an Orphan Legume from the Brazilian Caatinga.</title>
        <authorList>
            <person name="Ferreira-Neto J.R.C."/>
            <person name="da Silva M.D."/>
            <person name="Binneck E."/>
            <person name="de Melo N.F."/>
            <person name="da Silva R.H."/>
            <person name="de Melo A.L.T.M."/>
            <person name="Pandolfi V."/>
            <person name="Bustamante F.O."/>
            <person name="Brasileiro-Vidal A.C."/>
            <person name="Benko-Iseppon A.M."/>
        </authorList>
    </citation>
    <scope>NUCLEOTIDE SEQUENCE [LARGE SCALE GENOMIC DNA]</scope>
    <source>
        <tissue evidence="5">Leaves</tissue>
    </source>
</reference>
<comment type="similarity">
    <text evidence="1">Belongs to the PPR family. P subfamily.</text>
</comment>
<keyword evidence="2" id="KW-0677">Repeat</keyword>
<accession>A0ABU6TAM7</accession>
<evidence type="ECO:0008006" key="7">
    <source>
        <dbReference type="Google" id="ProtNLM"/>
    </source>
</evidence>
<feature type="repeat" description="PPR" evidence="4">
    <location>
        <begin position="150"/>
        <end position="184"/>
    </location>
</feature>
<dbReference type="EMBL" id="JASCZI010090703">
    <property type="protein sequence ID" value="MED6145256.1"/>
    <property type="molecule type" value="Genomic_DNA"/>
</dbReference>
<name>A0ABU6TAM7_9FABA</name>
<dbReference type="PANTHER" id="PTHR45717">
    <property type="entry name" value="OS12G0527900 PROTEIN"/>
    <property type="match status" value="1"/>
</dbReference>
<evidence type="ECO:0000256" key="4">
    <source>
        <dbReference type="PROSITE-ProRule" id="PRU00708"/>
    </source>
</evidence>
<organism evidence="5 6">
    <name type="scientific">Stylosanthes scabra</name>
    <dbReference type="NCBI Taxonomy" id="79078"/>
    <lineage>
        <taxon>Eukaryota</taxon>
        <taxon>Viridiplantae</taxon>
        <taxon>Streptophyta</taxon>
        <taxon>Embryophyta</taxon>
        <taxon>Tracheophyta</taxon>
        <taxon>Spermatophyta</taxon>
        <taxon>Magnoliopsida</taxon>
        <taxon>eudicotyledons</taxon>
        <taxon>Gunneridae</taxon>
        <taxon>Pentapetalae</taxon>
        <taxon>rosids</taxon>
        <taxon>fabids</taxon>
        <taxon>Fabales</taxon>
        <taxon>Fabaceae</taxon>
        <taxon>Papilionoideae</taxon>
        <taxon>50 kb inversion clade</taxon>
        <taxon>dalbergioids sensu lato</taxon>
        <taxon>Dalbergieae</taxon>
        <taxon>Pterocarpus clade</taxon>
        <taxon>Stylosanthes</taxon>
    </lineage>
</organism>
<evidence type="ECO:0000313" key="6">
    <source>
        <dbReference type="Proteomes" id="UP001341840"/>
    </source>
</evidence>
<dbReference type="Proteomes" id="UP001341840">
    <property type="component" value="Unassembled WGS sequence"/>
</dbReference>
<dbReference type="Pfam" id="PF13812">
    <property type="entry name" value="PPR_3"/>
    <property type="match status" value="1"/>
</dbReference>
<dbReference type="Gene3D" id="1.25.40.10">
    <property type="entry name" value="Tetratricopeptide repeat domain"/>
    <property type="match status" value="2"/>
</dbReference>
<dbReference type="PANTHER" id="PTHR45717:SF28">
    <property type="entry name" value="PENTACOTRIPEPTIDE-REPEAT REGION OF PRORP DOMAIN-CONTAINING PROTEIN"/>
    <property type="match status" value="1"/>
</dbReference>
<proteinExistence type="inferred from homology"/>
<dbReference type="InterPro" id="IPR011990">
    <property type="entry name" value="TPR-like_helical_dom_sf"/>
</dbReference>
<dbReference type="SUPFAM" id="SSF48452">
    <property type="entry name" value="TPR-like"/>
    <property type="match status" value="1"/>
</dbReference>
<evidence type="ECO:0000313" key="5">
    <source>
        <dbReference type="EMBL" id="MED6145256.1"/>
    </source>
</evidence>
<evidence type="ECO:0000256" key="1">
    <source>
        <dbReference type="ARBA" id="ARBA00007626"/>
    </source>
</evidence>
<sequence length="541" mass="62604">MSKYSQLIKLFSFLTTPTTRSSNLVTVKKEQSGVVSVPRTPFFQKLPLRDLYSRIFTAPESTTSSVVPIIEEWIRDGGTVNYNRLLSVIRKLRSRRRFRHALEVSSWMFEKGFSKHKAGDLAIRLDLIGKVNGLEEAEFYFNSIPKHLRTEECYSSLLNCYARARDVARAESVMQKIRALGFGRSILSRNVLLNLYYRTQNYDKLEILVCEMQEEGIYFNSYTFGTLISAYAAMSNMEGIDKLLAQLEHNWIQYCHLDWTVYAIAANCYRKHGLFDKAFNVLKKSERFITNKKRRVALTFLMTRYAAIGKKEEVMRLWKLLTMDGKVYSRAYLAVIASVLKFDDFESAENIFKNWESKNLDFDVRIPNLMIGAYSKKGNMEAAESVVDWTIINNGEPNSRTWSYLASGYIEQGNFSMAIEYIKEAISVCEVRHHWMPFWESLASIFEYLKGKGNMEGAEELIRLLRSKDLVSLDVQNKLMNWIKNVESNVHAIDVLYGDSHKQTNVVSEASKHPIRRLLTIFNLDKRTHNDLKTPIRPSNI</sequence>
<dbReference type="PROSITE" id="PS51375">
    <property type="entry name" value="PPR"/>
    <property type="match status" value="1"/>
</dbReference>
<feature type="repeat" description="TPR" evidence="3">
    <location>
        <begin position="399"/>
        <end position="432"/>
    </location>
</feature>
<dbReference type="Pfam" id="PF01535">
    <property type="entry name" value="PPR"/>
    <property type="match status" value="4"/>
</dbReference>
<dbReference type="InterPro" id="IPR019734">
    <property type="entry name" value="TPR_rpt"/>
</dbReference>
<protein>
    <recommendedName>
        <fullName evidence="7">Pentatricopeptide repeat-containing protein</fullName>
    </recommendedName>
</protein>